<evidence type="ECO:0000313" key="7">
    <source>
        <dbReference type="Proteomes" id="UP000284178"/>
    </source>
</evidence>
<dbReference type="SUPFAM" id="SSF53850">
    <property type="entry name" value="Periplasmic binding protein-like II"/>
    <property type="match status" value="1"/>
</dbReference>
<dbReference type="EMBL" id="QRUP01000006">
    <property type="protein sequence ID" value="RGR75055.1"/>
    <property type="molecule type" value="Genomic_DNA"/>
</dbReference>
<evidence type="ECO:0000256" key="2">
    <source>
        <dbReference type="ARBA" id="ARBA00022448"/>
    </source>
</evidence>
<dbReference type="GO" id="GO:0015846">
    <property type="term" value="P:polyamine transport"/>
    <property type="evidence" value="ECO:0007669"/>
    <property type="project" value="InterPro"/>
</dbReference>
<dbReference type="PRINTS" id="PR00909">
    <property type="entry name" value="SPERMDNBNDNG"/>
</dbReference>
<protein>
    <submittedName>
        <fullName evidence="6">Extracellular solute-binding protein</fullName>
    </submittedName>
</protein>
<dbReference type="PANTHER" id="PTHR30222:SF17">
    <property type="entry name" value="SPERMIDINE_PUTRESCINE-BINDING PERIPLASMIC PROTEIN"/>
    <property type="match status" value="1"/>
</dbReference>
<keyword evidence="7" id="KW-1185">Reference proteome</keyword>
<organism evidence="6 7">
    <name type="scientific">Holdemania filiformis</name>
    <dbReference type="NCBI Taxonomy" id="61171"/>
    <lineage>
        <taxon>Bacteria</taxon>
        <taxon>Bacillati</taxon>
        <taxon>Bacillota</taxon>
        <taxon>Erysipelotrichia</taxon>
        <taxon>Erysipelotrichales</taxon>
        <taxon>Erysipelotrichaceae</taxon>
        <taxon>Holdemania</taxon>
    </lineage>
</organism>
<dbReference type="Gene3D" id="3.40.190.10">
    <property type="entry name" value="Periplasmic binding protein-like II"/>
    <property type="match status" value="2"/>
</dbReference>
<reference evidence="6 7" key="1">
    <citation type="submission" date="2018-08" db="EMBL/GenBank/DDBJ databases">
        <title>A genome reference for cultivated species of the human gut microbiota.</title>
        <authorList>
            <person name="Zou Y."/>
            <person name="Xue W."/>
            <person name="Luo G."/>
        </authorList>
    </citation>
    <scope>NUCLEOTIDE SEQUENCE [LARGE SCALE GENOMIC DNA]</scope>
    <source>
        <strain evidence="6 7">AF24-29</strain>
    </source>
</reference>
<dbReference type="Pfam" id="PF13416">
    <property type="entry name" value="SBP_bac_8"/>
    <property type="match status" value="1"/>
</dbReference>
<dbReference type="GO" id="GO:0019808">
    <property type="term" value="F:polyamine binding"/>
    <property type="evidence" value="ECO:0007669"/>
    <property type="project" value="InterPro"/>
</dbReference>
<gene>
    <name evidence="6" type="ORF">DWY25_06480</name>
</gene>
<keyword evidence="3" id="KW-0732">Signal</keyword>
<feature type="binding site" evidence="5">
    <location>
        <position position="46"/>
    </location>
    <ligand>
        <name>spermidine</name>
        <dbReference type="ChEBI" id="CHEBI:57834"/>
    </ligand>
</feature>
<feature type="binding site" evidence="5">
    <location>
        <position position="93"/>
    </location>
    <ligand>
        <name>spermidine</name>
        <dbReference type="ChEBI" id="CHEBI:57834"/>
    </ligand>
</feature>
<sequence>MKNWVKLGLCGLLVVSLGGCGGGGKSDIDPQEVYGCSTLNVYNWGEYVGENVLSNFERQYNVKINYSMFASNEEMYTKLLGGSQYDVLVPSDYMIERMIDENMLQPLDKSMIPNLANLADGVKGLSYDPDNTYSAPYFWGMVGIVYNKNNVDPADVESQGFDVLRNEKYKGHVFVYDSERDSFMMAFKALGYSMNTENEDEIQAAYEWLLDMDKKVDPSYVTDEVIDGMVTGEKDIAVVYSGDAAYILSENEDMAYWLPEEGTNLWSDAMVIPANAKCPKLANEFINYILTDDASYDNSSTVGYASSNKNVLEEMSATGGEYDGNPAYLPRVGYAKDEVFKHNEILKKKLADLWIKVKNS</sequence>
<dbReference type="InterPro" id="IPR001188">
    <property type="entry name" value="Sperm_putr-bd"/>
</dbReference>
<dbReference type="CDD" id="cd13663">
    <property type="entry name" value="PBP2_PotD_PotF_like_2"/>
    <property type="match status" value="1"/>
</dbReference>
<dbReference type="InterPro" id="IPR006059">
    <property type="entry name" value="SBP"/>
</dbReference>
<dbReference type="GO" id="GO:0042597">
    <property type="term" value="C:periplasmic space"/>
    <property type="evidence" value="ECO:0007669"/>
    <property type="project" value="UniProtKB-SubCell"/>
</dbReference>
<proteinExistence type="predicted"/>
<evidence type="ECO:0000313" key="6">
    <source>
        <dbReference type="EMBL" id="RGR75055.1"/>
    </source>
</evidence>
<name>A0A412G3K1_9FIRM</name>
<dbReference type="PIRSF" id="PIRSF019574">
    <property type="entry name" value="Periplasmic_polyamine_BP"/>
    <property type="match status" value="1"/>
</dbReference>
<evidence type="ECO:0000256" key="5">
    <source>
        <dbReference type="PIRSR" id="PIRSR019574-1"/>
    </source>
</evidence>
<dbReference type="RefSeq" id="WP_117894551.1">
    <property type="nucleotide sequence ID" value="NZ_CABJCV010000006.1"/>
</dbReference>
<dbReference type="PANTHER" id="PTHR30222">
    <property type="entry name" value="SPERMIDINE/PUTRESCINE-BINDING PERIPLASMIC PROTEIN"/>
    <property type="match status" value="1"/>
</dbReference>
<accession>A0A412G3K1</accession>
<evidence type="ECO:0000256" key="4">
    <source>
        <dbReference type="ARBA" id="ARBA00022764"/>
    </source>
</evidence>
<keyword evidence="4" id="KW-0574">Periplasm</keyword>
<dbReference type="GeneID" id="83015050"/>
<dbReference type="PROSITE" id="PS51257">
    <property type="entry name" value="PROKAR_LIPOPROTEIN"/>
    <property type="match status" value="1"/>
</dbReference>
<keyword evidence="2" id="KW-0813">Transport</keyword>
<dbReference type="AlphaFoldDB" id="A0A412G3K1"/>
<comment type="subcellular location">
    <subcellularLocation>
        <location evidence="1">Periplasm</location>
    </subcellularLocation>
</comment>
<dbReference type="Proteomes" id="UP000284178">
    <property type="component" value="Unassembled WGS sequence"/>
</dbReference>
<evidence type="ECO:0000256" key="1">
    <source>
        <dbReference type="ARBA" id="ARBA00004418"/>
    </source>
</evidence>
<comment type="caution">
    <text evidence="6">The sequence shown here is derived from an EMBL/GenBank/DDBJ whole genome shotgun (WGS) entry which is preliminary data.</text>
</comment>
<evidence type="ECO:0000256" key="3">
    <source>
        <dbReference type="ARBA" id="ARBA00022729"/>
    </source>
</evidence>